<dbReference type="InterPro" id="IPR037232">
    <property type="entry name" value="NADH_quin_OxRdtase_su_C/D-like"/>
</dbReference>
<dbReference type="InterPro" id="IPR001268">
    <property type="entry name" value="NADH_UbQ_OxRdtase_30kDa_su"/>
</dbReference>
<gene>
    <name evidence="4" type="ORF">GBAR_LOCUS7333</name>
</gene>
<evidence type="ECO:0000313" key="5">
    <source>
        <dbReference type="Proteomes" id="UP001174909"/>
    </source>
</evidence>
<evidence type="ECO:0000256" key="1">
    <source>
        <dbReference type="ARBA" id="ARBA00007569"/>
    </source>
</evidence>
<dbReference type="SUPFAM" id="SSF143243">
    <property type="entry name" value="Nqo5-like"/>
    <property type="match status" value="1"/>
</dbReference>
<reference evidence="4" key="1">
    <citation type="submission" date="2023-03" db="EMBL/GenBank/DDBJ databases">
        <authorList>
            <person name="Steffen K."/>
            <person name="Cardenas P."/>
        </authorList>
    </citation>
    <scope>NUCLEOTIDE SEQUENCE</scope>
</reference>
<evidence type="ECO:0000256" key="2">
    <source>
        <dbReference type="ARBA" id="ARBA00020084"/>
    </source>
</evidence>
<name>A0AA35WFB2_GEOBA</name>
<sequence>MLLCLACVDYRERFELVYFLQSLAMERTLVIKAEVPYDGPSLPSVATVWPAADWYEREAHDLFGVVFEGHPDLSPLLLYPEFEGFPGRKEYAFYEYREF</sequence>
<comment type="caution">
    <text evidence="4">The sequence shown here is derived from an EMBL/GenBank/DDBJ whole genome shotgun (WGS) entry which is preliminary data.</text>
</comment>
<dbReference type="GO" id="GO:0008137">
    <property type="term" value="F:NADH dehydrogenase (ubiquinone) activity"/>
    <property type="evidence" value="ECO:0007669"/>
    <property type="project" value="InterPro"/>
</dbReference>
<dbReference type="PANTHER" id="PTHR10884:SF14">
    <property type="entry name" value="NADH DEHYDROGENASE [UBIQUINONE] IRON-SULFUR PROTEIN 3, MITOCHONDRIAL"/>
    <property type="match status" value="1"/>
</dbReference>
<organism evidence="4 5">
    <name type="scientific">Geodia barretti</name>
    <name type="common">Barrett's horny sponge</name>
    <dbReference type="NCBI Taxonomy" id="519541"/>
    <lineage>
        <taxon>Eukaryota</taxon>
        <taxon>Metazoa</taxon>
        <taxon>Porifera</taxon>
        <taxon>Demospongiae</taxon>
        <taxon>Heteroscleromorpha</taxon>
        <taxon>Tetractinellida</taxon>
        <taxon>Astrophorina</taxon>
        <taxon>Geodiidae</taxon>
        <taxon>Geodia</taxon>
    </lineage>
</organism>
<evidence type="ECO:0000259" key="3">
    <source>
        <dbReference type="Pfam" id="PF00329"/>
    </source>
</evidence>
<feature type="domain" description="NADH:ubiquinone oxidoreductase 30kDa subunit" evidence="3">
    <location>
        <begin position="1"/>
        <end position="95"/>
    </location>
</feature>
<dbReference type="Pfam" id="PF00329">
    <property type="entry name" value="Complex1_30kDa"/>
    <property type="match status" value="1"/>
</dbReference>
<dbReference type="PANTHER" id="PTHR10884">
    <property type="entry name" value="NADH DEHYDROGENASE UBIQUINONE IRON-SULFUR PROTEIN 3"/>
    <property type="match status" value="1"/>
</dbReference>
<dbReference type="Proteomes" id="UP001174909">
    <property type="component" value="Unassembled WGS sequence"/>
</dbReference>
<dbReference type="Gene3D" id="3.30.460.80">
    <property type="entry name" value="NADH:ubiquinone oxidoreductase, 30kDa subunit"/>
    <property type="match status" value="1"/>
</dbReference>
<dbReference type="EMBL" id="CASHTH010001096">
    <property type="protein sequence ID" value="CAI8011337.1"/>
    <property type="molecule type" value="Genomic_DNA"/>
</dbReference>
<dbReference type="AlphaFoldDB" id="A0AA35WFB2"/>
<evidence type="ECO:0000313" key="4">
    <source>
        <dbReference type="EMBL" id="CAI8011337.1"/>
    </source>
</evidence>
<accession>A0AA35WFB2</accession>
<comment type="similarity">
    <text evidence="1">Belongs to the complex I 30 kDa subunit family.</text>
</comment>
<protein>
    <recommendedName>
        <fullName evidence="2">NADH dehydrogenase [ubiquinone] iron-sulfur protein 3, mitochondrial</fullName>
    </recommendedName>
</protein>
<proteinExistence type="inferred from homology"/>
<keyword evidence="5" id="KW-1185">Reference proteome</keyword>